<feature type="domain" description="Helicase C-terminal" evidence="10">
    <location>
        <begin position="551"/>
        <end position="711"/>
    </location>
</feature>
<accession>A0A835DF62</accession>
<dbReference type="AlphaFoldDB" id="A0A835DF62"/>
<dbReference type="SUPFAM" id="SSF52540">
    <property type="entry name" value="P-loop containing nucleoside triphosphate hydrolases"/>
    <property type="match status" value="1"/>
</dbReference>
<dbReference type="CDD" id="cd17920">
    <property type="entry name" value="DEXHc_RecQ"/>
    <property type="match status" value="1"/>
</dbReference>
<dbReference type="EMBL" id="JABCRI010000009">
    <property type="protein sequence ID" value="KAF8401113.1"/>
    <property type="molecule type" value="Genomic_DNA"/>
</dbReference>
<dbReference type="InterPro" id="IPR027417">
    <property type="entry name" value="P-loop_NTPase"/>
</dbReference>
<dbReference type="Gene3D" id="3.40.50.300">
    <property type="entry name" value="P-loop containing nucleotide triphosphate hydrolases"/>
    <property type="match status" value="2"/>
</dbReference>
<dbReference type="InterPro" id="IPR001650">
    <property type="entry name" value="Helicase_C-like"/>
</dbReference>
<dbReference type="GO" id="GO:0043138">
    <property type="term" value="F:3'-5' DNA helicase activity"/>
    <property type="evidence" value="ECO:0007669"/>
    <property type="project" value="UniProtKB-EC"/>
</dbReference>
<feature type="region of interest" description="Disordered" evidence="8">
    <location>
        <begin position="980"/>
        <end position="1000"/>
    </location>
</feature>
<proteinExistence type="inferred from homology"/>
<gene>
    <name evidence="11" type="ORF">HHK36_014417</name>
</gene>
<dbReference type="PANTHER" id="PTHR13710:SF155">
    <property type="entry name" value="ATP-DEPENDENT DNA HELICASE Q-LIKE 3"/>
    <property type="match status" value="1"/>
</dbReference>
<dbReference type="EC" id="5.6.2.4" evidence="7"/>
<dbReference type="GO" id="GO:0005737">
    <property type="term" value="C:cytoplasm"/>
    <property type="evidence" value="ECO:0007669"/>
    <property type="project" value="TreeGrafter"/>
</dbReference>
<dbReference type="PROSITE" id="PS51194">
    <property type="entry name" value="HELICASE_CTER"/>
    <property type="match status" value="1"/>
</dbReference>
<comment type="catalytic activity">
    <reaction evidence="6">
        <text>Couples ATP hydrolysis with the unwinding of duplex DNA by translocating in the 3'-5' direction.</text>
        <dbReference type="EC" id="5.6.2.4"/>
    </reaction>
</comment>
<dbReference type="InterPro" id="IPR011545">
    <property type="entry name" value="DEAD/DEAH_box_helicase_dom"/>
</dbReference>
<feature type="domain" description="Helicase ATP-binding" evidence="9">
    <location>
        <begin position="344"/>
        <end position="524"/>
    </location>
</feature>
<evidence type="ECO:0000256" key="7">
    <source>
        <dbReference type="ARBA" id="ARBA00034808"/>
    </source>
</evidence>
<keyword evidence="12" id="KW-1185">Reference proteome</keyword>
<dbReference type="CDD" id="cd18794">
    <property type="entry name" value="SF2_C_RecQ"/>
    <property type="match status" value="1"/>
</dbReference>
<dbReference type="InterPro" id="IPR014001">
    <property type="entry name" value="Helicase_ATP-bd"/>
</dbReference>
<evidence type="ECO:0000259" key="9">
    <source>
        <dbReference type="PROSITE" id="PS51192"/>
    </source>
</evidence>
<evidence type="ECO:0000256" key="6">
    <source>
        <dbReference type="ARBA" id="ARBA00034617"/>
    </source>
</evidence>
<dbReference type="NCBIfam" id="TIGR00614">
    <property type="entry name" value="recQ_fam"/>
    <property type="match status" value="1"/>
</dbReference>
<comment type="caution">
    <text evidence="11">The sequence shown here is derived from an EMBL/GenBank/DDBJ whole genome shotgun (WGS) entry which is preliminary data.</text>
</comment>
<dbReference type="InterPro" id="IPR004589">
    <property type="entry name" value="DNA_helicase_ATP-dep_RecQ"/>
</dbReference>
<evidence type="ECO:0000256" key="4">
    <source>
        <dbReference type="ARBA" id="ARBA00022806"/>
    </source>
</evidence>
<name>A0A835DF62_TETSI</name>
<keyword evidence="2" id="KW-0547">Nucleotide-binding</keyword>
<evidence type="ECO:0000256" key="3">
    <source>
        <dbReference type="ARBA" id="ARBA00022801"/>
    </source>
</evidence>
<dbReference type="SMART" id="SM00487">
    <property type="entry name" value="DEXDc"/>
    <property type="match status" value="1"/>
</dbReference>
<dbReference type="InterPro" id="IPR021109">
    <property type="entry name" value="Peptidase_aspartic_dom_sf"/>
</dbReference>
<dbReference type="PANTHER" id="PTHR13710">
    <property type="entry name" value="DNA HELICASE RECQ FAMILY MEMBER"/>
    <property type="match status" value="1"/>
</dbReference>
<reference evidence="11 12" key="1">
    <citation type="submission" date="2020-04" db="EMBL/GenBank/DDBJ databases">
        <title>Plant Genome Project.</title>
        <authorList>
            <person name="Zhang R.-G."/>
        </authorList>
    </citation>
    <scope>NUCLEOTIDE SEQUENCE [LARGE SCALE GENOMIC DNA]</scope>
    <source>
        <strain evidence="11">YNK0</strain>
        <tissue evidence="11">Leaf</tissue>
    </source>
</reference>
<evidence type="ECO:0000256" key="5">
    <source>
        <dbReference type="ARBA" id="ARBA00022840"/>
    </source>
</evidence>
<evidence type="ECO:0000259" key="10">
    <source>
        <dbReference type="PROSITE" id="PS51194"/>
    </source>
</evidence>
<keyword evidence="3" id="KW-0378">Hydrolase</keyword>
<feature type="compositionally biased region" description="Polar residues" evidence="8">
    <location>
        <begin position="1016"/>
        <end position="1027"/>
    </location>
</feature>
<evidence type="ECO:0000256" key="2">
    <source>
        <dbReference type="ARBA" id="ARBA00022741"/>
    </source>
</evidence>
<dbReference type="Pfam" id="PF13650">
    <property type="entry name" value="Asp_protease_2"/>
    <property type="match status" value="1"/>
</dbReference>
<feature type="compositionally biased region" description="Basic and acidic residues" evidence="8">
    <location>
        <begin position="1065"/>
        <end position="1078"/>
    </location>
</feature>
<dbReference type="GO" id="GO:0009378">
    <property type="term" value="F:four-way junction helicase activity"/>
    <property type="evidence" value="ECO:0007669"/>
    <property type="project" value="TreeGrafter"/>
</dbReference>
<feature type="compositionally biased region" description="Acidic residues" evidence="8">
    <location>
        <begin position="69"/>
        <end position="80"/>
    </location>
</feature>
<dbReference type="Pfam" id="PF00271">
    <property type="entry name" value="Helicase_C"/>
    <property type="match status" value="1"/>
</dbReference>
<dbReference type="GO" id="GO:0003676">
    <property type="term" value="F:nucleic acid binding"/>
    <property type="evidence" value="ECO:0007669"/>
    <property type="project" value="InterPro"/>
</dbReference>
<dbReference type="GO" id="GO:0005694">
    <property type="term" value="C:chromosome"/>
    <property type="evidence" value="ECO:0007669"/>
    <property type="project" value="TreeGrafter"/>
</dbReference>
<evidence type="ECO:0000256" key="1">
    <source>
        <dbReference type="ARBA" id="ARBA00005446"/>
    </source>
</evidence>
<dbReference type="GO" id="GO:0005524">
    <property type="term" value="F:ATP binding"/>
    <property type="evidence" value="ECO:0007669"/>
    <property type="project" value="UniProtKB-KW"/>
</dbReference>
<protein>
    <recommendedName>
        <fullName evidence="7">DNA 3'-5' helicase</fullName>
        <ecNumber evidence="7">5.6.2.4</ecNumber>
    </recommendedName>
</protein>
<evidence type="ECO:0000256" key="8">
    <source>
        <dbReference type="SAM" id="MobiDB-lite"/>
    </source>
</evidence>
<dbReference type="Proteomes" id="UP000655225">
    <property type="component" value="Unassembled WGS sequence"/>
</dbReference>
<dbReference type="Pfam" id="PF00270">
    <property type="entry name" value="DEAD"/>
    <property type="match status" value="1"/>
</dbReference>
<keyword evidence="4" id="KW-0347">Helicase</keyword>
<dbReference type="Pfam" id="PF16124">
    <property type="entry name" value="RecQ_Zn_bind"/>
    <property type="match status" value="1"/>
</dbReference>
<evidence type="ECO:0000313" key="11">
    <source>
        <dbReference type="EMBL" id="KAF8401113.1"/>
    </source>
</evidence>
<feature type="region of interest" description="Disordered" evidence="8">
    <location>
        <begin position="1013"/>
        <end position="1078"/>
    </location>
</feature>
<comment type="similarity">
    <text evidence="1">Belongs to the helicase family. RecQ subfamily.</text>
</comment>
<keyword evidence="5" id="KW-0067">ATP-binding</keyword>
<dbReference type="PROSITE" id="PS51192">
    <property type="entry name" value="HELICASE_ATP_BIND_1"/>
    <property type="match status" value="1"/>
</dbReference>
<feature type="compositionally biased region" description="Low complexity" evidence="8">
    <location>
        <begin position="982"/>
        <end position="997"/>
    </location>
</feature>
<dbReference type="CDD" id="cd00303">
    <property type="entry name" value="retropepsin_like"/>
    <property type="match status" value="1"/>
</dbReference>
<dbReference type="InterPro" id="IPR032284">
    <property type="entry name" value="RecQ_Zn-bd"/>
</dbReference>
<evidence type="ECO:0000313" key="12">
    <source>
        <dbReference type="Proteomes" id="UP000655225"/>
    </source>
</evidence>
<dbReference type="SMART" id="SM00490">
    <property type="entry name" value="HELICc"/>
    <property type="match status" value="1"/>
</dbReference>
<dbReference type="GO" id="GO:0016787">
    <property type="term" value="F:hydrolase activity"/>
    <property type="evidence" value="ECO:0007669"/>
    <property type="project" value="UniProtKB-KW"/>
</dbReference>
<organism evidence="11 12">
    <name type="scientific">Tetracentron sinense</name>
    <name type="common">Spur-leaf</name>
    <dbReference type="NCBI Taxonomy" id="13715"/>
    <lineage>
        <taxon>Eukaryota</taxon>
        <taxon>Viridiplantae</taxon>
        <taxon>Streptophyta</taxon>
        <taxon>Embryophyta</taxon>
        <taxon>Tracheophyta</taxon>
        <taxon>Spermatophyta</taxon>
        <taxon>Magnoliopsida</taxon>
        <taxon>Trochodendrales</taxon>
        <taxon>Trochodendraceae</taxon>
        <taxon>Tetracentron</taxon>
    </lineage>
</organism>
<feature type="region of interest" description="Disordered" evidence="8">
    <location>
        <begin position="69"/>
        <end position="93"/>
    </location>
</feature>
<dbReference type="Gene3D" id="2.40.70.10">
    <property type="entry name" value="Acid Proteases"/>
    <property type="match status" value="1"/>
</dbReference>
<sequence length="1078" mass="119819">MQWYQWTRKNIGILSWSAFKEVLLSRFGPIEFEDPFGDLFDKWALCAIINQPLKTCHQFLLLDSPDSIEDEEASSEDDTPNDPSPASDGPESTISLHALVGSQAPQTMSVTGMIKKQRVRILIDSGSTHNFLHAKVAHRLGYIPEMGAELQVMVANGEKLKSHGLCKDLHFSIQQHAFTTDDSNSDITLQGETSPMAAITEASAVLKSLREGAPCAFLHMLFATETIEEQAPPSDLLNVLHHFNDVFGTPSELPPRLEMKKSPLPVQTIFGTEKQLCVKENLVKLLRWHFGHSDFRGKQLEAIEAVLSGIVSLSLMILIADIRLGVILEFNSEVLCASTMRSGKHTGIKCRDCFCLMPTGGGKSICYQIPALTKTGIVLVVCPLIGEWFLSSLMENQVMALKEKGIAAEYLSSTQTGQVREKIHEDLDSGKPSLSLLYVTPELVATPGFMSKLTKLYARGLLNLIAIDEAHCISTWGHDFRPSYRKLSSLRNRLPDVPILALTATAVPKVQKDVIESLCLQHPLVLRSSFNRPNIFYEVDPTCNAVRYKDLLDDAYNDLSNLLKSSGDVCAIVYCLERTMCDDLSARLSKNGVSCAAYHAGLNSKLRSSVLDDWISSRIQVVVATVAFGYNLLQYDGIDRKDVRIVCHFNIPKSMEAFYQESGRAGRDQLPSRSLLYYGLDDRKRMVILISDFLNFFLTSNAITRAFKHLENVWQEFILKNAEGKKLQSSSSQGGLSKKSLADFNQMVEYCEESRCRRKKILESFGEQVPASLCGKSCDACKHPNLVAKYLEELTCASTIGKNGFSRIFLSSSSNVTDKDQFTEFWNRDDEASGSDEDISDSDDGGEDMKCLARSNLSLKSGLNEKIEFLQRAEEEYYQKKAPGKQNSTLVDKNAISKVLREASKQRLLNALKQTQQRLGNLKIDFETSAAFLENECYQKYGKTGKTFYYSKVASTVRWLSTTSSIEITNRLGISSTPVNDSCTPDSLPTLSPSSLTNPKDCSQGLNEKIHGRIGSETSLNTLPTKTSSHDIELPPIPSYSDTVDRKGKEGCSNISLASNKHLPGRAEENAEKRMRLQ</sequence>
<dbReference type="GO" id="GO:0000724">
    <property type="term" value="P:double-strand break repair via homologous recombination"/>
    <property type="evidence" value="ECO:0007669"/>
    <property type="project" value="TreeGrafter"/>
</dbReference>
<dbReference type="OrthoDB" id="10261556at2759"/>